<dbReference type="Pfam" id="PF01522">
    <property type="entry name" value="Polysacc_deac_1"/>
    <property type="match status" value="1"/>
</dbReference>
<name>A0A4Q1APN6_9BACT</name>
<proteinExistence type="predicted"/>
<dbReference type="PANTHER" id="PTHR34216:SF3">
    <property type="entry name" value="POLY-BETA-1,6-N-ACETYL-D-GLUCOSAMINE N-DEACETYLASE"/>
    <property type="match status" value="1"/>
</dbReference>
<dbReference type="InterPro" id="IPR002509">
    <property type="entry name" value="NODB_dom"/>
</dbReference>
<organism evidence="4 5">
    <name type="scientific">Halarcobacter ebronensis</name>
    <dbReference type="NCBI Taxonomy" id="1462615"/>
    <lineage>
        <taxon>Bacteria</taxon>
        <taxon>Pseudomonadati</taxon>
        <taxon>Campylobacterota</taxon>
        <taxon>Epsilonproteobacteria</taxon>
        <taxon>Campylobacterales</taxon>
        <taxon>Arcobacteraceae</taxon>
        <taxon>Halarcobacter</taxon>
    </lineage>
</organism>
<dbReference type="SUPFAM" id="SSF88713">
    <property type="entry name" value="Glycoside hydrolase/deacetylase"/>
    <property type="match status" value="1"/>
</dbReference>
<dbReference type="InterPro" id="IPR051398">
    <property type="entry name" value="Polysacch_Deacetylase"/>
</dbReference>
<evidence type="ECO:0000313" key="5">
    <source>
        <dbReference type="Proteomes" id="UP000289758"/>
    </source>
</evidence>
<keyword evidence="5" id="KW-1185">Reference proteome</keyword>
<dbReference type="Proteomes" id="UP000289758">
    <property type="component" value="Unassembled WGS sequence"/>
</dbReference>
<dbReference type="CDD" id="cd10918">
    <property type="entry name" value="CE4_NodB_like_5s_6s"/>
    <property type="match status" value="1"/>
</dbReference>
<keyword evidence="2" id="KW-0732">Signal</keyword>
<evidence type="ECO:0000313" key="4">
    <source>
        <dbReference type="EMBL" id="RXK06407.1"/>
    </source>
</evidence>
<accession>A0A4Q1APN6</accession>
<dbReference type="GO" id="GO:0005576">
    <property type="term" value="C:extracellular region"/>
    <property type="evidence" value="ECO:0007669"/>
    <property type="project" value="UniProtKB-SubCell"/>
</dbReference>
<dbReference type="PANTHER" id="PTHR34216">
    <property type="match status" value="1"/>
</dbReference>
<dbReference type="EMBL" id="PDKK01000004">
    <property type="protein sequence ID" value="RXK06407.1"/>
    <property type="molecule type" value="Genomic_DNA"/>
</dbReference>
<dbReference type="AlphaFoldDB" id="A0A4Q1APN6"/>
<dbReference type="OrthoDB" id="9776235at2"/>
<evidence type="ECO:0000256" key="1">
    <source>
        <dbReference type="ARBA" id="ARBA00004613"/>
    </source>
</evidence>
<feature type="domain" description="NodB homology" evidence="3">
    <location>
        <begin position="67"/>
        <end position="294"/>
    </location>
</feature>
<protein>
    <recommendedName>
        <fullName evidence="3">NodB homology domain-containing protein</fullName>
    </recommendedName>
</protein>
<gene>
    <name evidence="4" type="ORF">CRV07_06865</name>
</gene>
<dbReference type="GO" id="GO:0005975">
    <property type="term" value="P:carbohydrate metabolic process"/>
    <property type="evidence" value="ECO:0007669"/>
    <property type="project" value="InterPro"/>
</dbReference>
<dbReference type="GO" id="GO:0016810">
    <property type="term" value="F:hydrolase activity, acting on carbon-nitrogen (but not peptide) bonds"/>
    <property type="evidence" value="ECO:0007669"/>
    <property type="project" value="InterPro"/>
</dbReference>
<comment type="subcellular location">
    <subcellularLocation>
        <location evidence="1">Secreted</location>
    </subcellularLocation>
</comment>
<evidence type="ECO:0000259" key="3">
    <source>
        <dbReference type="PROSITE" id="PS51677"/>
    </source>
</evidence>
<comment type="caution">
    <text evidence="4">The sequence shown here is derived from an EMBL/GenBank/DDBJ whole genome shotgun (WGS) entry which is preliminary data.</text>
</comment>
<evidence type="ECO:0000256" key="2">
    <source>
        <dbReference type="ARBA" id="ARBA00022729"/>
    </source>
</evidence>
<dbReference type="Gene3D" id="3.20.20.370">
    <property type="entry name" value="Glycoside hydrolase/deacetylase"/>
    <property type="match status" value="1"/>
</dbReference>
<dbReference type="InterPro" id="IPR011330">
    <property type="entry name" value="Glyco_hydro/deAcase_b/a-brl"/>
</dbReference>
<sequence>MITFLKVIKMKNKIIVVMYHEVLPINTEFLDNSLCTSIDNFIDHLEFYRNTFEIVDVNNIYKKTSKIKLLITFDDGYVGNFKYVFPLLKKYEIPILFFISTDFVSKTNGYWILLLKYVKQKKSSFIFLSKINIFLTPLLIKYNIVNILKLFFKYSYIEKINFYIKNSQIRDMFMDWNQIFEMNSSNLVTFGAHTKTHPILSKLKYEEQHEEIIGSINVLEKKLNTKISNFAYPFGKAIHFNSDSIKICQSRKLNIFTTEKGDNNLFDKYYIKRIGIHNEPVSILQEKLKAYYEM</sequence>
<dbReference type="PROSITE" id="PS51677">
    <property type="entry name" value="NODB"/>
    <property type="match status" value="1"/>
</dbReference>
<reference evidence="4 5" key="1">
    <citation type="submission" date="2017-10" db="EMBL/GenBank/DDBJ databases">
        <title>Genomics of the genus Arcobacter.</title>
        <authorList>
            <person name="Perez-Cataluna A."/>
            <person name="Figueras M.J."/>
        </authorList>
    </citation>
    <scope>NUCLEOTIDE SEQUENCE [LARGE SCALE GENOMIC DNA]</scope>
    <source>
        <strain evidence="4 5">CECT 8441</strain>
    </source>
</reference>